<keyword evidence="5" id="KW-0539">Nucleus</keyword>
<evidence type="ECO:0008006" key="9">
    <source>
        <dbReference type="Google" id="ProtNLM"/>
    </source>
</evidence>
<gene>
    <name evidence="7" type="ORF">OXX778_LOCUS15412</name>
</gene>
<dbReference type="InterPro" id="IPR019313">
    <property type="entry name" value="Mediator_Med17"/>
</dbReference>
<name>A0A814FC45_9BILA</name>
<evidence type="ECO:0000256" key="2">
    <source>
        <dbReference type="ARBA" id="ARBA00005635"/>
    </source>
</evidence>
<accession>A0A814FC45</accession>
<evidence type="ECO:0000256" key="4">
    <source>
        <dbReference type="ARBA" id="ARBA00023163"/>
    </source>
</evidence>
<dbReference type="AlphaFoldDB" id="A0A814FC45"/>
<evidence type="ECO:0000256" key="1">
    <source>
        <dbReference type="ARBA" id="ARBA00004123"/>
    </source>
</evidence>
<comment type="similarity">
    <text evidence="2">Belongs to the Mediator complex subunit 17 family.</text>
</comment>
<feature type="region of interest" description="Disordered" evidence="6">
    <location>
        <begin position="1"/>
        <end position="23"/>
    </location>
</feature>
<dbReference type="GO" id="GO:0003712">
    <property type="term" value="F:transcription coregulator activity"/>
    <property type="evidence" value="ECO:0007669"/>
    <property type="project" value="InterPro"/>
</dbReference>
<sequence>MNGSVQDKEHASGIHSDQELPQAYQPISEYSTNVSIEPNHENEIYEVQFDENLREVTEIYKEPPSYSDKLAELIGKIDFGELIQDKPVEQSASATTTNAQSETKDAMTARKLFQNIFERVKLSLDEICVMLDLLTIVRANKLMTAEEGREHLEDELKGGDGPEKSQKENFEKKVSVLLKKKNIEKAKTLLKKSLEKISNDQEYGNIKFHLELYRARQLWKIRKIGTKFNCDLSYRSVGCINAIKLNIELLKNDVPLNPQETNPAKALYLSAIIPEEFKDYAYIHVRIIKTTKKGKKDPLFDSKFSLFTYNNSSNPLGCQELLEKEQNSLYCREIYENLLKEIFDPNNQTQLKPIIIGNSIQIMITMDYDLEINLVHSNEKIQKTQSQNCPKNYNYDNAILEYYLHCLLKKSFDQNFFHNDQRPITSTFAFNSSVKIAGMAYANLNLQDEEDSVISVPQNISHLLNKNKKINLLQSIKDKAEHLILRKRVLKILNSISKKAGATHLSIDQSSWNSATSSNITVTISSYYYNMLAKSFFYILIKKSNISVLNRSDNISISFTDALIDLKEYFIDQCCFHQINLILTICQQYGWTVLGNSFTNEPNKRRMSGVALVYNNNYSKKIAIKVEKTNKIQVYVNQYNTSDGSKIDPELKNLFGDLSVDWLLVKDNYTQIDLDYYPDFTEIQKFELFLAHYSTPYLVEQV</sequence>
<dbReference type="EMBL" id="CAJNOC010003398">
    <property type="protein sequence ID" value="CAF0980842.1"/>
    <property type="molecule type" value="Genomic_DNA"/>
</dbReference>
<dbReference type="GO" id="GO:0016592">
    <property type="term" value="C:mediator complex"/>
    <property type="evidence" value="ECO:0007669"/>
    <property type="project" value="InterPro"/>
</dbReference>
<dbReference type="GO" id="GO:0006357">
    <property type="term" value="P:regulation of transcription by RNA polymerase II"/>
    <property type="evidence" value="ECO:0007669"/>
    <property type="project" value="InterPro"/>
</dbReference>
<comment type="caution">
    <text evidence="7">The sequence shown here is derived from an EMBL/GenBank/DDBJ whole genome shotgun (WGS) entry which is preliminary data.</text>
</comment>
<comment type="subcellular location">
    <subcellularLocation>
        <location evidence="1">Nucleus</location>
    </subcellularLocation>
</comment>
<evidence type="ECO:0000256" key="5">
    <source>
        <dbReference type="ARBA" id="ARBA00023242"/>
    </source>
</evidence>
<keyword evidence="4" id="KW-0804">Transcription</keyword>
<keyword evidence="8" id="KW-1185">Reference proteome</keyword>
<dbReference type="OrthoDB" id="10058398at2759"/>
<dbReference type="GO" id="GO:0070847">
    <property type="term" value="C:core mediator complex"/>
    <property type="evidence" value="ECO:0007669"/>
    <property type="project" value="TreeGrafter"/>
</dbReference>
<organism evidence="7 8">
    <name type="scientific">Brachionus calyciflorus</name>
    <dbReference type="NCBI Taxonomy" id="104777"/>
    <lineage>
        <taxon>Eukaryota</taxon>
        <taxon>Metazoa</taxon>
        <taxon>Spiralia</taxon>
        <taxon>Gnathifera</taxon>
        <taxon>Rotifera</taxon>
        <taxon>Eurotatoria</taxon>
        <taxon>Monogononta</taxon>
        <taxon>Pseudotrocha</taxon>
        <taxon>Ploima</taxon>
        <taxon>Brachionidae</taxon>
        <taxon>Brachionus</taxon>
    </lineage>
</organism>
<reference evidence="7" key="1">
    <citation type="submission" date="2021-02" db="EMBL/GenBank/DDBJ databases">
        <authorList>
            <person name="Nowell W R."/>
        </authorList>
    </citation>
    <scope>NUCLEOTIDE SEQUENCE</scope>
    <source>
        <strain evidence="7">Ploen Becks lab</strain>
    </source>
</reference>
<evidence type="ECO:0000256" key="6">
    <source>
        <dbReference type="SAM" id="MobiDB-lite"/>
    </source>
</evidence>
<evidence type="ECO:0000256" key="3">
    <source>
        <dbReference type="ARBA" id="ARBA00023015"/>
    </source>
</evidence>
<evidence type="ECO:0000313" key="8">
    <source>
        <dbReference type="Proteomes" id="UP000663879"/>
    </source>
</evidence>
<feature type="compositionally biased region" description="Basic and acidic residues" evidence="6">
    <location>
        <begin position="1"/>
        <end position="18"/>
    </location>
</feature>
<dbReference type="PANTHER" id="PTHR13114">
    <property type="entry name" value="MEDIATOR OF RNA POLYMERASE II TRANSCRIPTION SUBUNIT 17"/>
    <property type="match status" value="1"/>
</dbReference>
<dbReference type="Proteomes" id="UP000663879">
    <property type="component" value="Unassembled WGS sequence"/>
</dbReference>
<keyword evidence="3" id="KW-0805">Transcription regulation</keyword>
<evidence type="ECO:0000313" key="7">
    <source>
        <dbReference type="EMBL" id="CAF0980842.1"/>
    </source>
</evidence>
<dbReference type="PANTHER" id="PTHR13114:SF7">
    <property type="entry name" value="MEDIATOR OF RNA POLYMERASE II TRANSCRIPTION SUBUNIT 17"/>
    <property type="match status" value="1"/>
</dbReference>
<protein>
    <recommendedName>
        <fullName evidence="9">Mediator of RNA polymerase II transcription subunit 17</fullName>
    </recommendedName>
</protein>
<proteinExistence type="inferred from homology"/>